<dbReference type="AlphaFoldDB" id="A0A9W6IWK6"/>
<dbReference type="GO" id="GO:0030253">
    <property type="term" value="P:protein secretion by the type I secretion system"/>
    <property type="evidence" value="ECO:0007669"/>
    <property type="project" value="InterPro"/>
</dbReference>
<dbReference type="InterPro" id="IPR036640">
    <property type="entry name" value="ABC1_TM_sf"/>
</dbReference>
<feature type="transmembrane region" description="Helical" evidence="8">
    <location>
        <begin position="132"/>
        <end position="161"/>
    </location>
</feature>
<comment type="subcellular location">
    <subcellularLocation>
        <location evidence="1">Cell membrane</location>
        <topology evidence="1">Multi-pass membrane protein</topology>
    </subcellularLocation>
</comment>
<evidence type="ECO:0000256" key="2">
    <source>
        <dbReference type="ARBA" id="ARBA00005417"/>
    </source>
</evidence>
<protein>
    <submittedName>
        <fullName evidence="12">PrtD family type I secretion system ABC transporter</fullName>
    </submittedName>
    <submittedName>
        <fullName evidence="11">Type I secretion protein</fullName>
    </submittedName>
</protein>
<evidence type="ECO:0000256" key="1">
    <source>
        <dbReference type="ARBA" id="ARBA00004651"/>
    </source>
</evidence>
<dbReference type="SMART" id="SM00382">
    <property type="entry name" value="AAA"/>
    <property type="match status" value="1"/>
</dbReference>
<feature type="transmembrane region" description="Helical" evidence="8">
    <location>
        <begin position="42"/>
        <end position="62"/>
    </location>
</feature>
<evidence type="ECO:0000259" key="10">
    <source>
        <dbReference type="PROSITE" id="PS50929"/>
    </source>
</evidence>
<proteinExistence type="inferred from homology"/>
<dbReference type="GO" id="GO:0034040">
    <property type="term" value="F:ATPase-coupled lipid transmembrane transporter activity"/>
    <property type="evidence" value="ECO:0007669"/>
    <property type="project" value="TreeGrafter"/>
</dbReference>
<dbReference type="Gene3D" id="1.20.1560.10">
    <property type="entry name" value="ABC transporter type 1, transmembrane domain"/>
    <property type="match status" value="1"/>
</dbReference>
<name>A0A9W6IWK6_9HYPH</name>
<dbReference type="InterPro" id="IPR047957">
    <property type="entry name" value="ABC_AprD-like_6TM"/>
</dbReference>
<dbReference type="InterPro" id="IPR039421">
    <property type="entry name" value="Type_1_exporter"/>
</dbReference>
<evidence type="ECO:0000313" key="14">
    <source>
        <dbReference type="Proteomes" id="UP001143400"/>
    </source>
</evidence>
<reference evidence="11" key="1">
    <citation type="journal article" date="2014" name="Int. J. Syst. Evol. Microbiol.">
        <title>Complete genome sequence of Corynebacterium casei LMG S-19264T (=DSM 44701T), isolated from a smear-ripened cheese.</title>
        <authorList>
            <consortium name="US DOE Joint Genome Institute (JGI-PGF)"/>
            <person name="Walter F."/>
            <person name="Albersmeier A."/>
            <person name="Kalinowski J."/>
            <person name="Ruckert C."/>
        </authorList>
    </citation>
    <scope>NUCLEOTIDE SEQUENCE</scope>
    <source>
        <strain evidence="11">VKM B-1606</strain>
    </source>
</reference>
<comment type="similarity">
    <text evidence="2">Belongs to the ABC transporter superfamily.</text>
</comment>
<dbReference type="RefSeq" id="WP_246482495.1">
    <property type="nucleotide sequence ID" value="NZ_BSFF01000003.1"/>
</dbReference>
<dbReference type="Proteomes" id="UP000758856">
    <property type="component" value="Unassembled WGS sequence"/>
</dbReference>
<evidence type="ECO:0000313" key="13">
    <source>
        <dbReference type="Proteomes" id="UP000758856"/>
    </source>
</evidence>
<dbReference type="SUPFAM" id="SSF52540">
    <property type="entry name" value="P-loop containing nucleoside triphosphate hydrolases"/>
    <property type="match status" value="1"/>
</dbReference>
<dbReference type="Gene3D" id="3.40.50.300">
    <property type="entry name" value="P-loop containing nucleotide triphosphate hydrolases"/>
    <property type="match status" value="1"/>
</dbReference>
<evidence type="ECO:0000313" key="12">
    <source>
        <dbReference type="EMBL" id="MBM7852395.1"/>
    </source>
</evidence>
<dbReference type="InterPro" id="IPR010128">
    <property type="entry name" value="ATPase_T1SS_PrtD-like"/>
</dbReference>
<dbReference type="SUPFAM" id="SSF90123">
    <property type="entry name" value="ABC transporter transmembrane region"/>
    <property type="match status" value="1"/>
</dbReference>
<sequence length="568" mass="59729">MTIGGGAFLAVAAASGVINILTLSGAIFMMEVYDRVLPSHSLPTLLGLTGIVLLLYVFLGFFDLVRARILVRVGLRVDEQLGQRVFRTTLRTALRSHSDGDGQQLQRDLDQVRAFLSGSGPTALFDLPWMPIYLAVCFMFHPWLGLTTLGGALLLVCLTFLTEKLTQSASRMALAAGMTRGGVADAGRRNAEVVQALGMSGRLGQIWGDANTRFMTQQRRTSDVSGGFGAVSKVFRMALQSAVLGVGAYLVIDGQATGGIMIASSILTSRALAPVDLAIGNWKGFVAARQGWRRLKEALGGQAGDEDPRMKLPAPRQRLSVEAAGSAPPNTPALLVDEISFFLDAGSGVGVIGPSGSGKSSLARMLVGVWPARRGKVRLDGASLDQWDPEDLGGHIGYLPQDVELFAGTIEQNIARFHASPESGTVISAAQAAGVHDMILRLPDGYKCQIGAGGAALSAGQRQRVALARALYGAPFLVVLDEPNSNLDREGELALTQAILGVRARGGIVVVIAHRSSALAGVDLVLAMKDGRLQSFGPKDEVLSKVLQPAAMPRVSAGPALTIVPVGG</sequence>
<feature type="domain" description="ABC transmembrane type-1" evidence="10">
    <location>
        <begin position="9"/>
        <end position="287"/>
    </location>
</feature>
<dbReference type="EMBL" id="BSFF01000003">
    <property type="protein sequence ID" value="GLK56604.1"/>
    <property type="molecule type" value="Genomic_DNA"/>
</dbReference>
<dbReference type="Proteomes" id="UP001143400">
    <property type="component" value="Unassembled WGS sequence"/>
</dbReference>
<dbReference type="Pfam" id="PF00664">
    <property type="entry name" value="ABC_membrane"/>
    <property type="match status" value="1"/>
</dbReference>
<dbReference type="InterPro" id="IPR017871">
    <property type="entry name" value="ABC_transporter-like_CS"/>
</dbReference>
<dbReference type="PROSITE" id="PS00211">
    <property type="entry name" value="ABC_TRANSPORTER_1"/>
    <property type="match status" value="1"/>
</dbReference>
<evidence type="ECO:0000256" key="7">
    <source>
        <dbReference type="ARBA" id="ARBA00023136"/>
    </source>
</evidence>
<organism evidence="11 14">
    <name type="scientific">Methylopila capsulata</name>
    <dbReference type="NCBI Taxonomy" id="61654"/>
    <lineage>
        <taxon>Bacteria</taxon>
        <taxon>Pseudomonadati</taxon>
        <taxon>Pseudomonadota</taxon>
        <taxon>Alphaproteobacteria</taxon>
        <taxon>Hyphomicrobiales</taxon>
        <taxon>Methylopilaceae</taxon>
        <taxon>Methylopila</taxon>
    </lineage>
</organism>
<evidence type="ECO:0000256" key="8">
    <source>
        <dbReference type="SAM" id="Phobius"/>
    </source>
</evidence>
<dbReference type="NCBIfam" id="TIGR01842">
    <property type="entry name" value="type_I_sec_PrtD"/>
    <property type="match status" value="1"/>
</dbReference>
<dbReference type="GO" id="GO:0030256">
    <property type="term" value="C:type I protein secretion system complex"/>
    <property type="evidence" value="ECO:0007669"/>
    <property type="project" value="InterPro"/>
</dbReference>
<evidence type="ECO:0000256" key="6">
    <source>
        <dbReference type="ARBA" id="ARBA00022989"/>
    </source>
</evidence>
<dbReference type="GO" id="GO:0140359">
    <property type="term" value="F:ABC-type transporter activity"/>
    <property type="evidence" value="ECO:0007669"/>
    <property type="project" value="InterPro"/>
</dbReference>
<dbReference type="PROSITE" id="PS50893">
    <property type="entry name" value="ABC_TRANSPORTER_2"/>
    <property type="match status" value="1"/>
</dbReference>
<dbReference type="GO" id="GO:0016887">
    <property type="term" value="F:ATP hydrolysis activity"/>
    <property type="evidence" value="ECO:0007669"/>
    <property type="project" value="InterPro"/>
</dbReference>
<dbReference type="PANTHER" id="PTHR24221:SF248">
    <property type="entry name" value="ABC TRANSPORTER TRANSMEMBRANE REGION"/>
    <property type="match status" value="1"/>
</dbReference>
<dbReference type="InterPro" id="IPR003593">
    <property type="entry name" value="AAA+_ATPase"/>
</dbReference>
<dbReference type="InterPro" id="IPR011527">
    <property type="entry name" value="ABC1_TM_dom"/>
</dbReference>
<accession>A0A9W6IWK6</accession>
<dbReference type="PANTHER" id="PTHR24221">
    <property type="entry name" value="ATP-BINDING CASSETTE SUB-FAMILY B"/>
    <property type="match status" value="1"/>
</dbReference>
<dbReference type="PROSITE" id="PS50929">
    <property type="entry name" value="ABC_TM1F"/>
    <property type="match status" value="1"/>
</dbReference>
<feature type="transmembrane region" description="Helical" evidence="8">
    <location>
        <begin position="6"/>
        <end position="30"/>
    </location>
</feature>
<evidence type="ECO:0000313" key="11">
    <source>
        <dbReference type="EMBL" id="GLK56604.1"/>
    </source>
</evidence>
<keyword evidence="3 8" id="KW-0812">Transmembrane</keyword>
<dbReference type="Pfam" id="PF00005">
    <property type="entry name" value="ABC_tran"/>
    <property type="match status" value="1"/>
</dbReference>
<evidence type="ECO:0000256" key="5">
    <source>
        <dbReference type="ARBA" id="ARBA00022840"/>
    </source>
</evidence>
<keyword evidence="4" id="KW-0547">Nucleotide-binding</keyword>
<evidence type="ECO:0000259" key="9">
    <source>
        <dbReference type="PROSITE" id="PS50893"/>
    </source>
</evidence>
<dbReference type="InterPro" id="IPR027417">
    <property type="entry name" value="P-loop_NTPase"/>
</dbReference>
<dbReference type="EMBL" id="JAFBCY010000003">
    <property type="protein sequence ID" value="MBM7852395.1"/>
    <property type="molecule type" value="Genomic_DNA"/>
</dbReference>
<feature type="domain" description="ABC transporter" evidence="9">
    <location>
        <begin position="319"/>
        <end position="555"/>
    </location>
</feature>
<keyword evidence="6 8" id="KW-1133">Transmembrane helix</keyword>
<evidence type="ECO:0000256" key="3">
    <source>
        <dbReference type="ARBA" id="ARBA00022692"/>
    </source>
</evidence>
<dbReference type="GO" id="GO:0005524">
    <property type="term" value="F:ATP binding"/>
    <property type="evidence" value="ECO:0007669"/>
    <property type="project" value="UniProtKB-KW"/>
</dbReference>
<comment type="caution">
    <text evidence="11">The sequence shown here is derived from an EMBL/GenBank/DDBJ whole genome shotgun (WGS) entry which is preliminary data.</text>
</comment>
<dbReference type="InterPro" id="IPR003439">
    <property type="entry name" value="ABC_transporter-like_ATP-bd"/>
</dbReference>
<reference evidence="12 13" key="2">
    <citation type="submission" date="2021-01" db="EMBL/GenBank/DDBJ databases">
        <title>Genomic Encyclopedia of Type Strains, Phase IV (KMG-IV): sequencing the most valuable type-strain genomes for metagenomic binning, comparative biology and taxonomic classification.</title>
        <authorList>
            <person name="Goeker M."/>
        </authorList>
    </citation>
    <scope>NUCLEOTIDE SEQUENCE [LARGE SCALE GENOMIC DNA]</scope>
    <source>
        <strain evidence="12 13">DSM 6130</strain>
    </source>
</reference>
<dbReference type="GO" id="GO:0005886">
    <property type="term" value="C:plasma membrane"/>
    <property type="evidence" value="ECO:0007669"/>
    <property type="project" value="UniProtKB-SubCell"/>
</dbReference>
<keyword evidence="7 8" id="KW-0472">Membrane</keyword>
<reference evidence="11" key="3">
    <citation type="submission" date="2023-01" db="EMBL/GenBank/DDBJ databases">
        <authorList>
            <person name="Sun Q."/>
            <person name="Evtushenko L."/>
        </authorList>
    </citation>
    <scope>NUCLEOTIDE SEQUENCE</scope>
    <source>
        <strain evidence="11">VKM B-1606</strain>
    </source>
</reference>
<keyword evidence="5" id="KW-0067">ATP-binding</keyword>
<dbReference type="CDD" id="cd18586">
    <property type="entry name" value="ABC_6TM_PrtD_like"/>
    <property type="match status" value="1"/>
</dbReference>
<evidence type="ECO:0000256" key="4">
    <source>
        <dbReference type="ARBA" id="ARBA00022741"/>
    </source>
</evidence>
<keyword evidence="13" id="KW-1185">Reference proteome</keyword>
<gene>
    <name evidence="11" type="primary">aprD</name>
    <name evidence="11" type="ORF">GCM10008170_26230</name>
    <name evidence="12" type="ORF">JOD31_002637</name>
</gene>